<proteinExistence type="inferred from homology"/>
<keyword evidence="9 10" id="KW-0472">Membrane</keyword>
<evidence type="ECO:0000313" key="13">
    <source>
        <dbReference type="EMBL" id="MDQ5767490.1"/>
    </source>
</evidence>
<evidence type="ECO:0000256" key="2">
    <source>
        <dbReference type="ARBA" id="ARBA00022448"/>
    </source>
</evidence>
<dbReference type="InterPro" id="IPR003445">
    <property type="entry name" value="Cat_transpt"/>
</dbReference>
<keyword evidence="5 12" id="KW-0812">Transmembrane</keyword>
<evidence type="ECO:0000256" key="7">
    <source>
        <dbReference type="ARBA" id="ARBA00022989"/>
    </source>
</evidence>
<evidence type="ECO:0000256" key="11">
    <source>
        <dbReference type="PIRSR" id="PIRSR006247-1"/>
    </source>
</evidence>
<keyword evidence="7 12" id="KW-1133">Transmembrane helix</keyword>
<organism evidence="14">
    <name type="scientific">Thiothrix subterranea</name>
    <dbReference type="NCBI Taxonomy" id="2735563"/>
    <lineage>
        <taxon>Bacteria</taxon>
        <taxon>Pseudomonadati</taxon>
        <taxon>Pseudomonadota</taxon>
        <taxon>Gammaproteobacteria</taxon>
        <taxon>Thiotrichales</taxon>
        <taxon>Thiotrichaceae</taxon>
        <taxon>Thiothrix</taxon>
    </lineage>
</organism>
<evidence type="ECO:0000256" key="6">
    <source>
        <dbReference type="ARBA" id="ARBA00022958"/>
    </source>
</evidence>
<feature type="transmembrane region" description="Helical" evidence="12">
    <location>
        <begin position="72"/>
        <end position="95"/>
    </location>
</feature>
<dbReference type="Pfam" id="PF02386">
    <property type="entry name" value="TrkH"/>
    <property type="match status" value="1"/>
</dbReference>
<keyword evidence="4 10" id="KW-0633">Potassium transport</keyword>
<dbReference type="RefSeq" id="WP_308133664.1">
    <property type="nucleotide sequence ID" value="NZ_CP133217.1"/>
</dbReference>
<accession>A0AA51MQ67</accession>
<evidence type="ECO:0000256" key="8">
    <source>
        <dbReference type="ARBA" id="ARBA00023065"/>
    </source>
</evidence>
<feature type="binding site" evidence="11">
    <location>
        <position position="113"/>
    </location>
    <ligand>
        <name>K(+)</name>
        <dbReference type="ChEBI" id="CHEBI:29103"/>
    </ligand>
</feature>
<keyword evidence="15" id="KW-1185">Reference proteome</keyword>
<dbReference type="GO" id="GO:0046872">
    <property type="term" value="F:metal ion binding"/>
    <property type="evidence" value="ECO:0007669"/>
    <property type="project" value="UniProtKB-KW"/>
</dbReference>
<evidence type="ECO:0000256" key="3">
    <source>
        <dbReference type="ARBA" id="ARBA00022475"/>
    </source>
</evidence>
<sequence>MLNLANTLLLLSVPVLWMGVVQLCFGLLSRWVFDDGVALFFMESAIPMIMLPLLLVALAWKRRLNTVSYRDALLFATLTWIITGILGGLPIMLIVEVSFTDAVFESISALTTTGATILVGLDSMPPSFLLYRQFLQWMGGLGVVIFVVAVLPMLNVGGMRLLRAETPGPVKDDKLTPRIAHTSHYLWLVYLLITLLCVLAYYWGGMTFYDALAHSFTTVSTGGFSTHDSSMWFYESHLLLGISNVFMILGAVSFALHFGFLSTGRFKVYWHNEEARVFVLMVVFLSLGLAVWLFAQERYGIGESVSFAFFHVVSFITSTGFGAADLSSWPPGTDLFLVTVAYLGGCAGSTAGGNKVIRDIVAFKMFRRQIQLALHPHAVIPIHYNGAVVDNAVLNAVMAFLFFAAFNGVVFTLLLMMTGLDAWSAFTAVAACINVLGPGFGVVGSNFQPVSDAGIWMLSAAMIIGRLEYLTVFALLLPAFWRY</sequence>
<keyword evidence="8 10" id="KW-0406">Ion transport</keyword>
<gene>
    <name evidence="13" type="ORF">RCC75_03065</name>
    <name evidence="14" type="ORF">RCG00_09720</name>
</gene>
<feature type="binding site" evidence="11">
    <location>
        <position position="436"/>
    </location>
    <ligand>
        <name>K(+)</name>
        <dbReference type="ChEBI" id="CHEBI:29103"/>
    </ligand>
</feature>
<dbReference type="EMBL" id="CP133217">
    <property type="protein sequence ID" value="WML88639.1"/>
    <property type="molecule type" value="Genomic_DNA"/>
</dbReference>
<feature type="transmembrane region" description="Helical" evidence="12">
    <location>
        <begin position="275"/>
        <end position="295"/>
    </location>
</feature>
<feature type="binding site" evidence="11">
    <location>
        <position position="112"/>
    </location>
    <ligand>
        <name>K(+)</name>
        <dbReference type="ChEBI" id="CHEBI:29103"/>
    </ligand>
</feature>
<dbReference type="EMBL" id="JAVFKN010000002">
    <property type="protein sequence ID" value="MDQ5767490.1"/>
    <property type="molecule type" value="Genomic_DNA"/>
</dbReference>
<feature type="transmembrane region" description="Helical" evidence="12">
    <location>
        <begin position="422"/>
        <end position="443"/>
    </location>
</feature>
<feature type="binding site" evidence="11">
    <location>
        <position position="319"/>
    </location>
    <ligand>
        <name>K(+)</name>
        <dbReference type="ChEBI" id="CHEBI:29103"/>
    </ligand>
</feature>
<keyword evidence="6 10" id="KW-0630">Potassium</keyword>
<dbReference type="GO" id="GO:0005886">
    <property type="term" value="C:plasma membrane"/>
    <property type="evidence" value="ECO:0007669"/>
    <property type="project" value="UniProtKB-SubCell"/>
</dbReference>
<evidence type="ECO:0000256" key="5">
    <source>
        <dbReference type="ARBA" id="ARBA00022692"/>
    </source>
</evidence>
<dbReference type="GO" id="GO:0015379">
    <property type="term" value="F:potassium:chloride symporter activity"/>
    <property type="evidence" value="ECO:0007669"/>
    <property type="project" value="InterPro"/>
</dbReference>
<feature type="transmembrane region" description="Helical" evidence="12">
    <location>
        <begin position="238"/>
        <end position="260"/>
    </location>
</feature>
<feature type="transmembrane region" description="Helical" evidence="12">
    <location>
        <begin position="455"/>
        <end position="481"/>
    </location>
</feature>
<name>A0AA51MQ67_9GAMM</name>
<dbReference type="Proteomes" id="UP001223336">
    <property type="component" value="Unassembled WGS sequence"/>
</dbReference>
<dbReference type="PANTHER" id="PTHR32024">
    <property type="entry name" value="TRK SYSTEM POTASSIUM UPTAKE PROTEIN TRKG-RELATED"/>
    <property type="match status" value="1"/>
</dbReference>
<dbReference type="PIRSF" id="PIRSF006247">
    <property type="entry name" value="TrkH"/>
    <property type="match status" value="1"/>
</dbReference>
<evidence type="ECO:0000313" key="14">
    <source>
        <dbReference type="EMBL" id="WML88639.1"/>
    </source>
</evidence>
<evidence type="ECO:0000256" key="9">
    <source>
        <dbReference type="ARBA" id="ARBA00023136"/>
    </source>
</evidence>
<evidence type="ECO:0000256" key="1">
    <source>
        <dbReference type="ARBA" id="ARBA00004651"/>
    </source>
</evidence>
<feature type="transmembrane region" description="Helical" evidence="12">
    <location>
        <begin position="134"/>
        <end position="154"/>
    </location>
</feature>
<feature type="transmembrane region" description="Helical" evidence="12">
    <location>
        <begin position="7"/>
        <end position="33"/>
    </location>
</feature>
<evidence type="ECO:0000256" key="4">
    <source>
        <dbReference type="ARBA" id="ARBA00022538"/>
    </source>
</evidence>
<feature type="transmembrane region" description="Helical" evidence="12">
    <location>
        <begin position="336"/>
        <end position="357"/>
    </location>
</feature>
<feature type="transmembrane region" description="Helical" evidence="12">
    <location>
        <begin position="39"/>
        <end position="60"/>
    </location>
</feature>
<evidence type="ECO:0000256" key="10">
    <source>
        <dbReference type="PIRNR" id="PIRNR006247"/>
    </source>
</evidence>
<keyword evidence="3 10" id="KW-1003">Cell membrane</keyword>
<reference evidence="14 15" key="1">
    <citation type="submission" date="2023-08" db="EMBL/GenBank/DDBJ databases">
        <title>New molecular markers tilS and rpoB for phylogenetic and monitoring studies of the genus Thiothrix biodiversity.</title>
        <authorList>
            <person name="Ravin N.V."/>
            <person name="Smolyakov D."/>
            <person name="Markov N.D."/>
            <person name="Beletsky A.V."/>
            <person name="Mardanov A.V."/>
            <person name="Rudenko T.S."/>
            <person name="Grabovich M.Y."/>
        </authorList>
    </citation>
    <scope>NUCLEOTIDE SEQUENCE</scope>
    <source>
        <strain evidence="14">DNT52</strain>
        <strain evidence="13 15">H33</strain>
    </source>
</reference>
<protein>
    <recommendedName>
        <fullName evidence="10">Trk system potassium uptake protein</fullName>
    </recommendedName>
</protein>
<feature type="transmembrane region" description="Helical" evidence="12">
    <location>
        <begin position="392"/>
        <end position="416"/>
    </location>
</feature>
<comment type="similarity">
    <text evidence="10">Belongs to the TrkH potassium transport family.</text>
</comment>
<dbReference type="Proteomes" id="UP001229862">
    <property type="component" value="Chromosome"/>
</dbReference>
<feature type="binding site" evidence="11">
    <location>
        <position position="222"/>
    </location>
    <ligand>
        <name>K(+)</name>
        <dbReference type="ChEBI" id="CHEBI:29103"/>
    </ligand>
</feature>
<feature type="transmembrane region" description="Helical" evidence="12">
    <location>
        <begin position="184"/>
        <end position="202"/>
    </location>
</feature>
<comment type="function">
    <text evidence="10">Low-affinity potassium transport system. Interacts with Trk system potassium uptake protein TrkA.</text>
</comment>
<evidence type="ECO:0000256" key="12">
    <source>
        <dbReference type="SAM" id="Phobius"/>
    </source>
</evidence>
<dbReference type="AlphaFoldDB" id="A0AA51MQ67"/>
<dbReference type="PANTHER" id="PTHR32024:SF3">
    <property type="entry name" value="TRK SYSTEM POTASSIUM UPTAKE PROTEIN"/>
    <property type="match status" value="1"/>
</dbReference>
<evidence type="ECO:0000313" key="15">
    <source>
        <dbReference type="Proteomes" id="UP001223336"/>
    </source>
</evidence>
<keyword evidence="10" id="KW-0997">Cell inner membrane</keyword>
<keyword evidence="11" id="KW-0479">Metal-binding</keyword>
<keyword evidence="2 10" id="KW-0813">Transport</keyword>
<comment type="subcellular location">
    <subcellularLocation>
        <location evidence="10">Cell inner membrane</location>
        <topology evidence="10">Multi-pass membrane protein</topology>
    </subcellularLocation>
    <subcellularLocation>
        <location evidence="1">Cell membrane</location>
        <topology evidence="1">Multi-pass membrane protein</topology>
    </subcellularLocation>
</comment>
<dbReference type="InterPro" id="IPR004772">
    <property type="entry name" value="TrkH"/>
</dbReference>